<name>A0AAU8DKD5_9ACTN</name>
<gene>
    <name evidence="5" type="primary">sepF</name>
    <name evidence="7" type="ORF">ABLG96_14305</name>
</gene>
<feature type="region of interest" description="Disordered" evidence="6">
    <location>
        <begin position="25"/>
        <end position="68"/>
    </location>
</feature>
<keyword evidence="5" id="KW-0963">Cytoplasm</keyword>
<feature type="region of interest" description="Disordered" evidence="6">
    <location>
        <begin position="112"/>
        <end position="169"/>
    </location>
</feature>
<feature type="compositionally biased region" description="Basic and acidic residues" evidence="6">
    <location>
        <begin position="136"/>
        <end position="145"/>
    </location>
</feature>
<keyword evidence="1 5" id="KW-0132">Cell division</keyword>
<comment type="similarity">
    <text evidence="5">Belongs to the SepF family.</text>
</comment>
<keyword evidence="3 5" id="KW-0131">Cell cycle</keyword>
<dbReference type="PANTHER" id="PTHR35798">
    <property type="entry name" value="CELL DIVISION PROTEIN SEPF"/>
    <property type="match status" value="1"/>
</dbReference>
<reference evidence="7" key="1">
    <citation type="submission" date="2024-05" db="EMBL/GenBank/DDBJ databases">
        <authorList>
            <person name="Cai S.Y."/>
            <person name="Jin L.M."/>
            <person name="Li H.R."/>
        </authorList>
    </citation>
    <scope>NUCLEOTIDE SEQUENCE</scope>
    <source>
        <strain evidence="7">A5-74</strain>
    </source>
</reference>
<evidence type="ECO:0000256" key="1">
    <source>
        <dbReference type="ARBA" id="ARBA00022618"/>
    </source>
</evidence>
<dbReference type="GO" id="GO:0043093">
    <property type="term" value="P:FtsZ-dependent cytokinesis"/>
    <property type="evidence" value="ECO:0007669"/>
    <property type="project" value="UniProtKB-UniRule"/>
</dbReference>
<evidence type="ECO:0000256" key="6">
    <source>
        <dbReference type="SAM" id="MobiDB-lite"/>
    </source>
</evidence>
<dbReference type="Gene3D" id="3.30.110.150">
    <property type="entry name" value="SepF-like protein"/>
    <property type="match status" value="1"/>
</dbReference>
<dbReference type="GO" id="GO:0005737">
    <property type="term" value="C:cytoplasm"/>
    <property type="evidence" value="ECO:0007669"/>
    <property type="project" value="UniProtKB-SubCell"/>
</dbReference>
<dbReference type="InterPro" id="IPR023052">
    <property type="entry name" value="Cell_div_SepF"/>
</dbReference>
<organism evidence="7">
    <name type="scientific">Nakamurella sp. A5-74</name>
    <dbReference type="NCBI Taxonomy" id="3158264"/>
    <lineage>
        <taxon>Bacteria</taxon>
        <taxon>Bacillati</taxon>
        <taxon>Actinomycetota</taxon>
        <taxon>Actinomycetes</taxon>
        <taxon>Nakamurellales</taxon>
        <taxon>Nakamurellaceae</taxon>
        <taxon>Nakamurella</taxon>
    </lineage>
</organism>
<protein>
    <recommendedName>
        <fullName evidence="5">Cell division protein SepF</fullName>
    </recommendedName>
</protein>
<dbReference type="GO" id="GO:0000917">
    <property type="term" value="P:division septum assembly"/>
    <property type="evidence" value="ECO:0007669"/>
    <property type="project" value="UniProtKB-KW"/>
</dbReference>
<keyword evidence="2 5" id="KW-0717">Septation</keyword>
<feature type="compositionally biased region" description="Basic and acidic residues" evidence="6">
    <location>
        <begin position="25"/>
        <end position="46"/>
    </location>
</feature>
<dbReference type="AlphaFoldDB" id="A0AAU8DKD5"/>
<dbReference type="InterPro" id="IPR038594">
    <property type="entry name" value="SepF-like_sf"/>
</dbReference>
<dbReference type="Pfam" id="PF04472">
    <property type="entry name" value="SepF"/>
    <property type="match status" value="1"/>
</dbReference>
<comment type="function">
    <text evidence="4 5">Cell division protein that is part of the divisome complex and is recruited early to the Z-ring. Probably stimulates Z-ring formation, perhaps through the cross-linking of FtsZ protofilaments. Its function overlaps with FtsA.</text>
</comment>
<evidence type="ECO:0000313" key="7">
    <source>
        <dbReference type="EMBL" id="XCG62419.1"/>
    </source>
</evidence>
<proteinExistence type="inferred from homology"/>
<evidence type="ECO:0000256" key="2">
    <source>
        <dbReference type="ARBA" id="ARBA00023210"/>
    </source>
</evidence>
<accession>A0AAU8DKD5</accession>
<comment type="subunit">
    <text evidence="5">Homodimer. Interacts with FtsZ.</text>
</comment>
<dbReference type="EMBL" id="CP159218">
    <property type="protein sequence ID" value="XCG62419.1"/>
    <property type="molecule type" value="Genomic_DNA"/>
</dbReference>
<sequence length="270" mass="28746">MGTLRKMGAFLGLVPDESDRYAARGEQADHYAVDEQDGDHHPRYDGDDADYPVDGGDRAGYATDDYQRDDYAADASISTGVDAYGDYAADTHHSEAGDHGRRELEYAGRYADSPADNTADHPASDHAGSSPYTGADRSRPAEPRAHSALGGRRSKSGRGAGRQSEDVDYSTQGALAVQPLPAEVAAVDPASAKPSTVSLTGFADAREVGELYRTGQAVILDMTELTDAEARRMVDFAAGLAFAVRGSIDKVTTKVFMLHQPDGDTDRSGR</sequence>
<comment type="subcellular location">
    <subcellularLocation>
        <location evidence="5">Cytoplasm</location>
    </subcellularLocation>
    <text evidence="5">Localizes to the division site, in a FtsZ-dependent manner.</text>
</comment>
<evidence type="ECO:0000256" key="5">
    <source>
        <dbReference type="HAMAP-Rule" id="MF_01197"/>
    </source>
</evidence>
<evidence type="ECO:0000256" key="3">
    <source>
        <dbReference type="ARBA" id="ARBA00023306"/>
    </source>
</evidence>
<evidence type="ECO:0000256" key="4">
    <source>
        <dbReference type="ARBA" id="ARBA00044936"/>
    </source>
</evidence>
<dbReference type="InterPro" id="IPR007561">
    <property type="entry name" value="Cell_div_SepF/SepF-rel"/>
</dbReference>
<dbReference type="PANTHER" id="PTHR35798:SF1">
    <property type="entry name" value="CELL DIVISION PROTEIN SEPF"/>
    <property type="match status" value="1"/>
</dbReference>
<dbReference type="HAMAP" id="MF_01197">
    <property type="entry name" value="SepF"/>
    <property type="match status" value="1"/>
</dbReference>
<dbReference type="RefSeq" id="WP_353648034.1">
    <property type="nucleotide sequence ID" value="NZ_CP159218.1"/>
</dbReference>